<dbReference type="Gene3D" id="3.40.50.11950">
    <property type="match status" value="1"/>
</dbReference>
<feature type="region of interest" description="Disordered" evidence="11">
    <location>
        <begin position="810"/>
        <end position="933"/>
    </location>
</feature>
<dbReference type="InterPro" id="IPR033379">
    <property type="entry name" value="Acid_Pase_AS"/>
</dbReference>
<feature type="region of interest" description="Disordered" evidence="11">
    <location>
        <begin position="570"/>
        <end position="623"/>
    </location>
</feature>
<dbReference type="Proteomes" id="UP000284452">
    <property type="component" value="Unassembled WGS sequence"/>
</dbReference>
<feature type="compositionally biased region" description="Polar residues" evidence="11">
    <location>
        <begin position="380"/>
        <end position="394"/>
    </location>
</feature>
<keyword evidence="7 10" id="KW-0067">ATP-binding</keyword>
<dbReference type="EMBL" id="AHIV02000728">
    <property type="protein sequence ID" value="RQX72911.1"/>
    <property type="molecule type" value="Genomic_DNA"/>
</dbReference>
<feature type="compositionally biased region" description="Low complexity" evidence="11">
    <location>
        <begin position="711"/>
        <end position="746"/>
    </location>
</feature>
<dbReference type="InterPro" id="IPR000560">
    <property type="entry name" value="His_Pase_clade-2"/>
</dbReference>
<keyword evidence="3 10" id="KW-0963">Cytoplasm</keyword>
<accession>A0A3R7YTP3</accession>
<dbReference type="FunFam" id="3.30.470.20:FF:000050">
    <property type="entry name" value="Acid phosphatase, putative"/>
    <property type="match status" value="1"/>
</dbReference>
<feature type="compositionally biased region" description="Basic and acidic residues" evidence="11">
    <location>
        <begin position="1"/>
        <end position="13"/>
    </location>
</feature>
<keyword evidence="4 10" id="KW-0808">Transferase</keyword>
<dbReference type="GO" id="GO:0005524">
    <property type="term" value="F:ATP binding"/>
    <property type="evidence" value="ECO:0007669"/>
    <property type="project" value="UniProtKB-KW"/>
</dbReference>
<dbReference type="VEuPathDB" id="ToxoDB:TGCAST_304650A"/>
<dbReference type="InterPro" id="IPR029033">
    <property type="entry name" value="His_PPase_superfam"/>
</dbReference>
<feature type="region of interest" description="Disordered" evidence="11">
    <location>
        <begin position="358"/>
        <end position="423"/>
    </location>
</feature>
<dbReference type="InterPro" id="IPR040557">
    <property type="entry name" value="VIP1_N"/>
</dbReference>
<proteinExistence type="inferred from homology"/>
<feature type="non-terminal residue" evidence="13">
    <location>
        <position position="1119"/>
    </location>
</feature>
<feature type="region of interest" description="Disordered" evidence="11">
    <location>
        <begin position="1"/>
        <end position="21"/>
    </location>
</feature>
<keyword evidence="6 10" id="KW-0418">Kinase</keyword>
<dbReference type="Pfam" id="PF00328">
    <property type="entry name" value="His_Phos_2"/>
    <property type="match status" value="1"/>
</dbReference>
<reference evidence="13 14" key="1">
    <citation type="submission" date="2017-10" db="EMBL/GenBank/DDBJ databases">
        <authorList>
            <person name="Sibley D."/>
            <person name="Venepally P."/>
            <person name="Karamycheva S."/>
            <person name="Hadjithomas M."/>
            <person name="Khan A."/>
            <person name="Brunk B."/>
            <person name="Roos D."/>
            <person name="Caler E."/>
            <person name="Lorenzi H."/>
        </authorList>
    </citation>
    <scope>NUCLEOTIDE SEQUENCE [LARGE SCALE GENOMIC DNA]</scope>
    <source>
        <strain evidence="13 14">CAST</strain>
    </source>
</reference>
<gene>
    <name evidence="13" type="ORF">TGCAST_304650A</name>
</gene>
<feature type="compositionally biased region" description="Low complexity" evidence="11">
    <location>
        <begin position="923"/>
        <end position="933"/>
    </location>
</feature>
<evidence type="ECO:0000256" key="8">
    <source>
        <dbReference type="ARBA" id="ARBA00033696"/>
    </source>
</evidence>
<dbReference type="GO" id="GO:0006020">
    <property type="term" value="P:inositol metabolic process"/>
    <property type="evidence" value="ECO:0007669"/>
    <property type="project" value="TreeGrafter"/>
</dbReference>
<dbReference type="GO" id="GO:0005829">
    <property type="term" value="C:cytosol"/>
    <property type="evidence" value="ECO:0007669"/>
    <property type="project" value="UniProtKB-SubCell"/>
</dbReference>
<evidence type="ECO:0000256" key="1">
    <source>
        <dbReference type="ARBA" id="ARBA00004514"/>
    </source>
</evidence>
<feature type="region of interest" description="Disordered" evidence="11">
    <location>
        <begin position="711"/>
        <end position="763"/>
    </location>
</feature>
<dbReference type="Pfam" id="PF18086">
    <property type="entry name" value="PPIP5K2_N"/>
    <property type="match status" value="1"/>
</dbReference>
<dbReference type="Gene3D" id="3.30.470.20">
    <property type="entry name" value="ATP-grasp fold, B domain"/>
    <property type="match status" value="1"/>
</dbReference>
<evidence type="ECO:0000259" key="12">
    <source>
        <dbReference type="Pfam" id="PF18086"/>
    </source>
</evidence>
<evidence type="ECO:0000313" key="13">
    <source>
        <dbReference type="EMBL" id="RQX72911.1"/>
    </source>
</evidence>
<dbReference type="GO" id="GO:0032958">
    <property type="term" value="P:inositol phosphate biosynthetic process"/>
    <property type="evidence" value="ECO:0007669"/>
    <property type="project" value="TreeGrafter"/>
</dbReference>
<keyword evidence="5 10" id="KW-0547">Nucleotide-binding</keyword>
<evidence type="ECO:0000256" key="10">
    <source>
        <dbReference type="RuleBase" id="RU365032"/>
    </source>
</evidence>
<dbReference type="Gene3D" id="3.40.50.1240">
    <property type="entry name" value="Phosphoglycerate mutase-like"/>
    <property type="match status" value="1"/>
</dbReference>
<evidence type="ECO:0000256" key="11">
    <source>
        <dbReference type="SAM" id="MobiDB-lite"/>
    </source>
</evidence>
<name>A0A3R7YTP3_TOXGO</name>
<comment type="subcellular location">
    <subcellularLocation>
        <location evidence="1 10">Cytoplasm</location>
        <location evidence="1 10">Cytosol</location>
    </subcellularLocation>
</comment>
<evidence type="ECO:0000256" key="4">
    <source>
        <dbReference type="ARBA" id="ARBA00022679"/>
    </source>
</evidence>
<feature type="domain" description="VIP1 N-terminal" evidence="12">
    <location>
        <begin position="27"/>
        <end position="115"/>
    </location>
</feature>
<dbReference type="PANTHER" id="PTHR12750">
    <property type="entry name" value="DIPHOSPHOINOSITOL PENTAKISPHOSPHATE KINASE"/>
    <property type="match status" value="1"/>
</dbReference>
<comment type="similarity">
    <text evidence="2 10">Belongs to the histidine acid phosphatase family. VIP1 subfamily.</text>
</comment>
<evidence type="ECO:0000256" key="3">
    <source>
        <dbReference type="ARBA" id="ARBA00022490"/>
    </source>
</evidence>
<feature type="compositionally biased region" description="Basic and acidic residues" evidence="11">
    <location>
        <begin position="512"/>
        <end position="525"/>
    </location>
</feature>
<comment type="function">
    <text evidence="10">Bifunctional inositol kinase that acts in concert with the IP6K kinases to synthesize the diphosphate group-containing inositol pyrophosphates diphosphoinositol pentakisphosphate, PP-InsP5, and bis-diphosphoinositol tetrakisphosphate, (PP)2-InsP4. PP-InsP5 and (PP)2-InsP4, also respectively called InsP7 and InsP8, may regulate a variety of cellular processes, including apoptosis, vesicle trafficking, cytoskeletal dynamics, and exocytosis. Phosphorylates inositol hexakisphosphate (InsP6).</text>
</comment>
<evidence type="ECO:0000256" key="5">
    <source>
        <dbReference type="ARBA" id="ARBA00022741"/>
    </source>
</evidence>
<comment type="catalytic activity">
    <reaction evidence="8">
        <text>5-diphospho-1D-myo-inositol 1,2,3,4,6-pentakisphosphate + ATP + H(+) = 1,5-bis(diphospho)-1D-myo-inositol 2,3,4,6-tetrakisphosphate + ADP</text>
        <dbReference type="Rhea" id="RHEA:10276"/>
        <dbReference type="ChEBI" id="CHEBI:15378"/>
        <dbReference type="ChEBI" id="CHEBI:30616"/>
        <dbReference type="ChEBI" id="CHEBI:58628"/>
        <dbReference type="ChEBI" id="CHEBI:77983"/>
        <dbReference type="ChEBI" id="CHEBI:456216"/>
        <dbReference type="EC" id="2.7.4.24"/>
    </reaction>
    <physiologicalReaction direction="left-to-right" evidence="8">
        <dbReference type="Rhea" id="RHEA:10277"/>
    </physiologicalReaction>
</comment>
<dbReference type="AlphaFoldDB" id="A0A3R7YTP3"/>
<evidence type="ECO:0000256" key="6">
    <source>
        <dbReference type="ARBA" id="ARBA00022777"/>
    </source>
</evidence>
<comment type="catalytic activity">
    <reaction evidence="9">
        <text>1D-myo-inositol hexakisphosphate + ATP = 1-diphospho-1D-myo-inositol 2,3,4,5,6-pentakisphosphate + ADP</text>
        <dbReference type="Rhea" id="RHEA:37459"/>
        <dbReference type="ChEBI" id="CHEBI:30616"/>
        <dbReference type="ChEBI" id="CHEBI:58130"/>
        <dbReference type="ChEBI" id="CHEBI:74946"/>
        <dbReference type="ChEBI" id="CHEBI:456216"/>
        <dbReference type="EC" id="2.7.4.24"/>
    </reaction>
    <physiologicalReaction direction="left-to-right" evidence="9">
        <dbReference type="Rhea" id="RHEA:37460"/>
    </physiologicalReaction>
</comment>
<evidence type="ECO:0000256" key="2">
    <source>
        <dbReference type="ARBA" id="ARBA00005609"/>
    </source>
</evidence>
<dbReference type="EC" id="2.7.4.24" evidence="10"/>
<evidence type="ECO:0000313" key="14">
    <source>
        <dbReference type="Proteomes" id="UP000284452"/>
    </source>
</evidence>
<feature type="compositionally biased region" description="Low complexity" evidence="11">
    <location>
        <begin position="365"/>
        <end position="378"/>
    </location>
</feature>
<dbReference type="GO" id="GO:0052723">
    <property type="term" value="F:inositol hexakisphosphate 1-kinase activity"/>
    <property type="evidence" value="ECO:0007669"/>
    <property type="project" value="RHEA"/>
</dbReference>
<feature type="region of interest" description="Disordered" evidence="11">
    <location>
        <begin position="494"/>
        <end position="546"/>
    </location>
</feature>
<protein>
    <recommendedName>
        <fullName evidence="10">Inositol hexakisphosphate and diphosphoinositol-pentakisphosphate kinase</fullName>
        <ecNumber evidence="10">2.7.4.24</ecNumber>
    </recommendedName>
</protein>
<dbReference type="PROSITE" id="PS00616">
    <property type="entry name" value="HIS_ACID_PHOSPHAT_1"/>
    <property type="match status" value="1"/>
</dbReference>
<dbReference type="SUPFAM" id="SSF56059">
    <property type="entry name" value="Glutathione synthetase ATP-binding domain-like"/>
    <property type="match status" value="1"/>
</dbReference>
<comment type="caution">
    <text evidence="13">The sequence shown here is derived from an EMBL/GenBank/DDBJ whole genome shotgun (WGS) entry which is preliminary data.</text>
</comment>
<feature type="region of interest" description="Disordered" evidence="11">
    <location>
        <begin position="449"/>
        <end position="482"/>
    </location>
</feature>
<feature type="compositionally biased region" description="Basic and acidic residues" evidence="11">
    <location>
        <begin position="449"/>
        <end position="463"/>
    </location>
</feature>
<feature type="compositionally biased region" description="Low complexity" evidence="11">
    <location>
        <begin position="583"/>
        <end position="592"/>
    </location>
</feature>
<dbReference type="GO" id="GO:0033857">
    <property type="term" value="F:5-diphosphoinositol pentakisphosphate 1-kinase activity"/>
    <property type="evidence" value="ECO:0007669"/>
    <property type="project" value="TreeGrafter"/>
</dbReference>
<dbReference type="SUPFAM" id="SSF53254">
    <property type="entry name" value="Phosphoglycerate mutase-like"/>
    <property type="match status" value="1"/>
</dbReference>
<feature type="compositionally biased region" description="Low complexity" evidence="11">
    <location>
        <begin position="821"/>
        <end position="863"/>
    </location>
</feature>
<dbReference type="InterPro" id="IPR037446">
    <property type="entry name" value="His_Pase_VIP1"/>
</dbReference>
<evidence type="ECO:0000256" key="9">
    <source>
        <dbReference type="ARBA" id="ARBA00034629"/>
    </source>
</evidence>
<feature type="compositionally biased region" description="Low complexity" evidence="11">
    <location>
        <begin position="398"/>
        <end position="421"/>
    </location>
</feature>
<sequence length="1119" mass="120837">MLDAPRDADDRGARSCGSSSSGLIQLSIGVCAMKAKTHSKPMRAILSRLERSLEFRIVVFDEQMILEEDITTWPRVDCLICFYSTGFPLDKAIGYVKRFRPILLNDLEQQRIIRDRVLVYKQLQRHGIPHPPYVVVDYERVSRGEAHFEEGYDYIVFNDKRLNKPFIEKPRDADNHDNWIYYPKNAGGGCKKLYRKQQNSSSSYCPDVHSVRKDGTYIYEEFLSTFGTDVKVYTVGPLFAHAEARKSPSVDGVVCRSPDGKEVRYPVILTEQEKWIAYRLVRAFQQIICGFDILRTSSGPFVCDVNGFSFVKGNVKYYEDCANILRLFFIKKSIERWSAFGVSPQLAAPLADSTPAACAQGAGTSASGPSDPRGGPPRSTDPTETFVTGSNTELQLVAASPPSSASSASFASPSPLFRASSPSPPLHIVLQQLLRARNEYRAQRQICREEEKRRERQTAEADLRLPAAAASSGGSSPEGVLGGRALLEDEKQFRREGGKTGGDPASAAESQDVCRSRKETGEQRKEHKRTPSSGSSPLCLAGLPSRETRMHAPAVGNEETVAAREARRGFGVGEDSPQDGALSPSFSSFSVSHAPLETDPPEDRAGTMSPYTTAGEASGDDDEELRTVVVVMRHGDRKPKQKLKFKTDQDLILELFDEERNRRKEIKLKSPEELRDLLDRNTEIITFLGKKMMSLVADKKSLDEQKAVLEARAASPSPSASCSACASPDSASAEASDPGASGHVSSGGAGEEDSVGLTREAQGLQTALEKKEAAIAKLQKELSAHKQLQKVLLQGDGFAGINRKIQLKPIEWEETGSPRVASSHVSTASSASSSSSSSSSSSCASSSESTSASASSSSSASPSVLSGEARVGVGGHCGEAGMQSSAKGKGEKTKPRGASGQMPVESATSSSASPAPPSPPPLSSSGAAGTAAGPPGRVMRCVVVAKWGGELTGIGRKQAEDLGKKFRYKLYPGDSAGLLRLHSTFRHDFKIYTSDEGRHLQKNLRVMRVTDSLCGIRQVKAGVVAGDSASSSSPADRLRPSSALSRTSLNRPRLASLPTVVAPVFWTAFFCRCQVTSAAFTKGFLDLEGELTPILVALVIRNNKAHSLLDDTVQLPERK</sequence>
<dbReference type="PANTHER" id="PTHR12750:SF9">
    <property type="entry name" value="INOSITOL HEXAKISPHOSPHATE AND DIPHOSPHOINOSITOL-PENTAKISPHOSPHATE KINASE"/>
    <property type="match status" value="1"/>
</dbReference>
<organism evidence="13 14">
    <name type="scientific">Toxoplasma gondii CAST</name>
    <dbReference type="NCBI Taxonomy" id="943122"/>
    <lineage>
        <taxon>Eukaryota</taxon>
        <taxon>Sar</taxon>
        <taxon>Alveolata</taxon>
        <taxon>Apicomplexa</taxon>
        <taxon>Conoidasida</taxon>
        <taxon>Coccidia</taxon>
        <taxon>Eucoccidiorida</taxon>
        <taxon>Eimeriorina</taxon>
        <taxon>Sarcocystidae</taxon>
        <taxon>Toxoplasma</taxon>
    </lineage>
</organism>
<evidence type="ECO:0000256" key="7">
    <source>
        <dbReference type="ARBA" id="ARBA00022840"/>
    </source>
</evidence>